<keyword evidence="1" id="KW-0472">Membrane</keyword>
<sequence>MGTIEGFLYGLELAVSPELLLAAFVGALAGTLIGILPGLGPVAGAALLLPLTFAYEPAVGMIMIAGIYIGTQFAGSMTSILLNMPGDAQSVVATFDGHPMMKNGRGGAALTIMTLGSFISGLIGLGIVLLVLPAVTGVAMRFGPAEFFALTAGGLLVLARISGGSLGSGLLPMIIGVALATVGLDVNTSTNRFTFGQVDLTLGVALASVAVGLYGLSELMFMLTGDAKRPKPKRFRIRELIPTKEELGRSITPWGRGSLIGFGFGLIPGPAAALSTFGSYKVEQSVSKHRKKLGTGAVEGVAGPEAANSSATIGSIVPVLMLGIPFSATLALMISAMTVQGVQPGPLLATQRPDLFWSVIASILIANVMLLLLNLPLIGVWIKLIMTPMRYMVPFIVIIASIGAYSINSNFIDLHIVLIAGVFGYFLRLLDFSPASLLVGLVLGSMIERYFVQGMVTYRGDLWAMVGASGISITIWALVAIVLFAGFLKPVWTTVKRKKREHVS</sequence>
<dbReference type="InterPro" id="IPR002823">
    <property type="entry name" value="DUF112_TM"/>
</dbReference>
<accession>A0A7K2IYF1</accession>
<feature type="transmembrane region" description="Helical" evidence="1">
    <location>
        <begin position="316"/>
        <end position="335"/>
    </location>
</feature>
<evidence type="ECO:0000256" key="1">
    <source>
        <dbReference type="SAM" id="Phobius"/>
    </source>
</evidence>
<gene>
    <name evidence="3" type="ORF">GTW20_22705</name>
</gene>
<evidence type="ECO:0000313" key="3">
    <source>
        <dbReference type="EMBL" id="MYR34992.1"/>
    </source>
</evidence>
<dbReference type="AlphaFoldDB" id="A0A7K2IYF1"/>
<reference evidence="3 4" key="1">
    <citation type="journal article" date="2019" name="Nat. Commun.">
        <title>The antimicrobial potential of Streptomyces from insect microbiomes.</title>
        <authorList>
            <person name="Chevrette M.G."/>
            <person name="Carlson C.M."/>
            <person name="Ortega H.E."/>
            <person name="Thomas C."/>
            <person name="Ananiev G.E."/>
            <person name="Barns K.J."/>
            <person name="Book A.J."/>
            <person name="Cagnazzo J."/>
            <person name="Carlos C."/>
            <person name="Flanigan W."/>
            <person name="Grubbs K.J."/>
            <person name="Horn H.A."/>
            <person name="Hoffmann F.M."/>
            <person name="Klassen J.L."/>
            <person name="Knack J.J."/>
            <person name="Lewin G.R."/>
            <person name="McDonald B.R."/>
            <person name="Muller L."/>
            <person name="Melo W.G.P."/>
            <person name="Pinto-Tomas A.A."/>
            <person name="Schmitz A."/>
            <person name="Wendt-Pienkowski E."/>
            <person name="Wildman S."/>
            <person name="Zhao M."/>
            <person name="Zhang F."/>
            <person name="Bugni T.S."/>
            <person name="Andes D.R."/>
            <person name="Pupo M.T."/>
            <person name="Currie C.R."/>
        </authorList>
    </citation>
    <scope>NUCLEOTIDE SEQUENCE [LARGE SCALE GENOMIC DNA]</scope>
    <source>
        <strain evidence="3 4">SID5840</strain>
    </source>
</reference>
<proteinExistence type="predicted"/>
<feature type="transmembrane region" description="Helical" evidence="1">
    <location>
        <begin position="147"/>
        <end position="180"/>
    </location>
</feature>
<dbReference type="Pfam" id="PF01970">
    <property type="entry name" value="TctA"/>
    <property type="match status" value="1"/>
</dbReference>
<feature type="transmembrane region" description="Helical" evidence="1">
    <location>
        <begin position="108"/>
        <end position="135"/>
    </location>
</feature>
<keyword evidence="1" id="KW-1133">Transmembrane helix</keyword>
<keyword evidence="1" id="KW-0812">Transmembrane</keyword>
<organism evidence="3 4">
    <name type="scientific">Nocardiopsis alba</name>
    <dbReference type="NCBI Taxonomy" id="53437"/>
    <lineage>
        <taxon>Bacteria</taxon>
        <taxon>Bacillati</taxon>
        <taxon>Actinomycetota</taxon>
        <taxon>Actinomycetes</taxon>
        <taxon>Streptosporangiales</taxon>
        <taxon>Nocardiopsidaceae</taxon>
        <taxon>Nocardiopsis</taxon>
    </lineage>
</organism>
<evidence type="ECO:0000313" key="4">
    <source>
        <dbReference type="Proteomes" id="UP000467124"/>
    </source>
</evidence>
<protein>
    <submittedName>
        <fullName evidence="3">Tripartite tricarboxylate transporter TctA</fullName>
    </submittedName>
</protein>
<feature type="transmembrane region" description="Helical" evidence="1">
    <location>
        <begin position="391"/>
        <end position="408"/>
    </location>
</feature>
<dbReference type="EMBL" id="WWHY01000001">
    <property type="protein sequence ID" value="MYR34992.1"/>
    <property type="molecule type" value="Genomic_DNA"/>
</dbReference>
<evidence type="ECO:0000259" key="2">
    <source>
        <dbReference type="Pfam" id="PF01970"/>
    </source>
</evidence>
<dbReference type="Proteomes" id="UP000467124">
    <property type="component" value="Unassembled WGS sequence"/>
</dbReference>
<feature type="transmembrane region" description="Helical" evidence="1">
    <location>
        <begin position="437"/>
        <end position="456"/>
    </location>
</feature>
<comment type="caution">
    <text evidence="3">The sequence shown here is derived from an EMBL/GenBank/DDBJ whole genome shotgun (WGS) entry which is preliminary data.</text>
</comment>
<feature type="transmembrane region" description="Helical" evidence="1">
    <location>
        <begin position="414"/>
        <end position="430"/>
    </location>
</feature>
<feature type="transmembrane region" description="Helical" evidence="1">
    <location>
        <begin position="462"/>
        <end position="488"/>
    </location>
</feature>
<dbReference type="PANTHER" id="PTHR35342">
    <property type="entry name" value="TRICARBOXYLIC TRANSPORT PROTEIN"/>
    <property type="match status" value="1"/>
</dbReference>
<dbReference type="PANTHER" id="PTHR35342:SF5">
    <property type="entry name" value="TRICARBOXYLIC TRANSPORT PROTEIN"/>
    <property type="match status" value="1"/>
</dbReference>
<feature type="domain" description="DUF112" evidence="2">
    <location>
        <begin position="20"/>
        <end position="438"/>
    </location>
</feature>
<feature type="transmembrane region" description="Helical" evidence="1">
    <location>
        <begin position="20"/>
        <end position="49"/>
    </location>
</feature>
<feature type="transmembrane region" description="Helical" evidence="1">
    <location>
        <begin position="355"/>
        <end position="379"/>
    </location>
</feature>
<dbReference type="RefSeq" id="WP_017536390.1">
    <property type="nucleotide sequence ID" value="NZ_JBEXQO010000024.1"/>
</dbReference>
<name>A0A7K2IYF1_9ACTN</name>
<feature type="transmembrane region" description="Helical" evidence="1">
    <location>
        <begin position="200"/>
        <end position="224"/>
    </location>
</feature>